<protein>
    <submittedName>
        <fullName evidence="3">7508_t:CDS:1</fullName>
    </submittedName>
</protein>
<comment type="caution">
    <text evidence="3">The sequence shown here is derived from an EMBL/GenBank/DDBJ whole genome shotgun (WGS) entry which is preliminary data.</text>
</comment>
<feature type="compositionally biased region" description="Polar residues" evidence="2">
    <location>
        <begin position="38"/>
        <end position="48"/>
    </location>
</feature>
<evidence type="ECO:0000256" key="1">
    <source>
        <dbReference type="SAM" id="Coils"/>
    </source>
</evidence>
<sequence length="264" mass="29893">MEENSKREADHTKLKEDTTSLKTKNTELKAEALPHQNPDLSLDNNTSNLSCGSKTASLERDEQIHVILAESEFLETEISKLEQDNSTINDNPSRNQAQSIISSEINIMTKHQPKDTFTSNKVECVPCDLGSHPYVTKSSNSNNLAESKSLPEIWVSTPPSPQIPKISNAPMLLPFKKMLSKEKHKEVINKLTIHFTNSPKLDLYFSIDKEGKWWLDNQGKKIYYLHCTNLKEPGISLDDVLEAYPENSKLIQELKTQCYTLPIP</sequence>
<feature type="coiled-coil region" evidence="1">
    <location>
        <begin position="64"/>
        <end position="91"/>
    </location>
</feature>
<proteinExistence type="predicted"/>
<accession>A0A9N9JMQ4</accession>
<evidence type="ECO:0000256" key="2">
    <source>
        <dbReference type="SAM" id="MobiDB-lite"/>
    </source>
</evidence>
<name>A0A9N9JMQ4_9GLOM</name>
<keyword evidence="4" id="KW-1185">Reference proteome</keyword>
<feature type="region of interest" description="Disordered" evidence="2">
    <location>
        <begin position="1"/>
        <end position="48"/>
    </location>
</feature>
<evidence type="ECO:0000313" key="3">
    <source>
        <dbReference type="EMBL" id="CAG8789122.1"/>
    </source>
</evidence>
<dbReference type="Proteomes" id="UP000789405">
    <property type="component" value="Unassembled WGS sequence"/>
</dbReference>
<dbReference type="EMBL" id="CAJVPY010026038">
    <property type="protein sequence ID" value="CAG8789122.1"/>
    <property type="molecule type" value="Genomic_DNA"/>
</dbReference>
<keyword evidence="1" id="KW-0175">Coiled coil</keyword>
<organism evidence="3 4">
    <name type="scientific">Dentiscutata erythropus</name>
    <dbReference type="NCBI Taxonomy" id="1348616"/>
    <lineage>
        <taxon>Eukaryota</taxon>
        <taxon>Fungi</taxon>
        <taxon>Fungi incertae sedis</taxon>
        <taxon>Mucoromycota</taxon>
        <taxon>Glomeromycotina</taxon>
        <taxon>Glomeromycetes</taxon>
        <taxon>Diversisporales</taxon>
        <taxon>Gigasporaceae</taxon>
        <taxon>Dentiscutata</taxon>
    </lineage>
</organism>
<reference evidence="3" key="1">
    <citation type="submission" date="2021-06" db="EMBL/GenBank/DDBJ databases">
        <authorList>
            <person name="Kallberg Y."/>
            <person name="Tangrot J."/>
            <person name="Rosling A."/>
        </authorList>
    </citation>
    <scope>NUCLEOTIDE SEQUENCE</scope>
    <source>
        <strain evidence="3">MA453B</strain>
    </source>
</reference>
<feature type="compositionally biased region" description="Basic and acidic residues" evidence="2">
    <location>
        <begin position="1"/>
        <end position="32"/>
    </location>
</feature>
<evidence type="ECO:0000313" key="4">
    <source>
        <dbReference type="Proteomes" id="UP000789405"/>
    </source>
</evidence>
<gene>
    <name evidence="3" type="ORF">DERYTH_LOCUS21039</name>
</gene>
<dbReference type="AlphaFoldDB" id="A0A9N9JMQ4"/>